<name>A0AAV5KIB2_9ROSI</name>
<keyword evidence="2" id="KW-1185">Reference proteome</keyword>
<dbReference type="EMBL" id="BPVZ01000065">
    <property type="protein sequence ID" value="GKV24308.1"/>
    <property type="molecule type" value="Genomic_DNA"/>
</dbReference>
<evidence type="ECO:0000313" key="1">
    <source>
        <dbReference type="EMBL" id="GKV24308.1"/>
    </source>
</evidence>
<dbReference type="Gene3D" id="2.40.70.10">
    <property type="entry name" value="Acid Proteases"/>
    <property type="match status" value="1"/>
</dbReference>
<dbReference type="InterPro" id="IPR021109">
    <property type="entry name" value="Peptidase_aspartic_dom_sf"/>
</dbReference>
<comment type="caution">
    <text evidence="1">The sequence shown here is derived from an EMBL/GenBank/DDBJ whole genome shotgun (WGS) entry which is preliminary data.</text>
</comment>
<dbReference type="Proteomes" id="UP001054252">
    <property type="component" value="Unassembled WGS sequence"/>
</dbReference>
<sequence length="470" mass="53743">MRPLRNLLKALKHKIQDLIDKGKLQLNAKETKGAPNITQNPLPLHDVGTMNMVTFDEVEKSVLENASAWSLDELFAILGHALQDCGDFQDKIKELQGMGALRFVSAQEPKKFIAPVTEEYFTKEKPYILQDTKKAQVISQNFQQPYVLKTSLSGSPMGKISSMANCHFSYSFKFMPQRSVILNSTANDVSNMTHCGWCSANLEVKELRKAILKSKDIIIEEMLEESPKKPMSEKEVTEFLNILRKKVWDYGWGNLGSKLYINFTDDEIPDEGNGHTKALHIFVQCKMMNVPHVLIDNGSALNVIPLTVLEQLKVDDFHINQCSMMVCAFDGTKRNVVRKIELLVEIGPLTFDVDFFVMDISPTFNKLLGRPWIHIAEALPSTLHQKVKYIVNGLLVIVNGEEKHVIRPQPFITWEWTLELMNPLITRWRVLLLLTYIQGSKEKRLKWLNLLKSLLGSCFRVNINWERVCD</sequence>
<dbReference type="AlphaFoldDB" id="A0AAV5KIB2"/>
<dbReference type="PANTHER" id="PTHR32108">
    <property type="entry name" value="DNA-DIRECTED RNA POLYMERASE SUBUNIT ALPHA"/>
    <property type="match status" value="1"/>
</dbReference>
<reference evidence="1 2" key="1">
    <citation type="journal article" date="2021" name="Commun. Biol.">
        <title>The genome of Shorea leprosula (Dipterocarpaceae) highlights the ecological relevance of drought in aseasonal tropical rainforests.</title>
        <authorList>
            <person name="Ng K.K.S."/>
            <person name="Kobayashi M.J."/>
            <person name="Fawcett J.A."/>
            <person name="Hatakeyama M."/>
            <person name="Paape T."/>
            <person name="Ng C.H."/>
            <person name="Ang C.C."/>
            <person name="Tnah L.H."/>
            <person name="Lee C.T."/>
            <person name="Nishiyama T."/>
            <person name="Sese J."/>
            <person name="O'Brien M.J."/>
            <person name="Copetti D."/>
            <person name="Mohd Noor M.I."/>
            <person name="Ong R.C."/>
            <person name="Putra M."/>
            <person name="Sireger I.Z."/>
            <person name="Indrioko S."/>
            <person name="Kosugi Y."/>
            <person name="Izuno A."/>
            <person name="Isagi Y."/>
            <person name="Lee S.L."/>
            <person name="Shimizu K.K."/>
        </authorList>
    </citation>
    <scope>NUCLEOTIDE SEQUENCE [LARGE SCALE GENOMIC DNA]</scope>
    <source>
        <strain evidence="1">214</strain>
    </source>
</reference>
<dbReference type="PANTHER" id="PTHR32108:SF9">
    <property type="entry name" value="REVERSE TRANSCRIPTASE RNASE H-LIKE DOMAIN-CONTAINING PROTEIN"/>
    <property type="match status" value="1"/>
</dbReference>
<protein>
    <submittedName>
        <fullName evidence="1">Uncharacterized protein</fullName>
    </submittedName>
</protein>
<proteinExistence type="predicted"/>
<evidence type="ECO:0000313" key="2">
    <source>
        <dbReference type="Proteomes" id="UP001054252"/>
    </source>
</evidence>
<dbReference type="CDD" id="cd00303">
    <property type="entry name" value="retropepsin_like"/>
    <property type="match status" value="1"/>
</dbReference>
<gene>
    <name evidence="1" type="ORF">SLEP1_g33935</name>
</gene>
<accession>A0AAV5KIB2</accession>
<organism evidence="1 2">
    <name type="scientific">Rubroshorea leprosula</name>
    <dbReference type="NCBI Taxonomy" id="152421"/>
    <lineage>
        <taxon>Eukaryota</taxon>
        <taxon>Viridiplantae</taxon>
        <taxon>Streptophyta</taxon>
        <taxon>Embryophyta</taxon>
        <taxon>Tracheophyta</taxon>
        <taxon>Spermatophyta</taxon>
        <taxon>Magnoliopsida</taxon>
        <taxon>eudicotyledons</taxon>
        <taxon>Gunneridae</taxon>
        <taxon>Pentapetalae</taxon>
        <taxon>rosids</taxon>
        <taxon>malvids</taxon>
        <taxon>Malvales</taxon>
        <taxon>Dipterocarpaceae</taxon>
        <taxon>Rubroshorea</taxon>
    </lineage>
</organism>